<organism evidence="1 2">
    <name type="scientific">Candidatus Yanofskybacteria bacterium RIFCSPLOWO2_01_FULL_42_49</name>
    <dbReference type="NCBI Taxonomy" id="1802694"/>
    <lineage>
        <taxon>Bacteria</taxon>
        <taxon>Candidatus Yanofskyibacteriota</taxon>
    </lineage>
</organism>
<comment type="caution">
    <text evidence="1">The sequence shown here is derived from an EMBL/GenBank/DDBJ whole genome shotgun (WGS) entry which is preliminary data.</text>
</comment>
<evidence type="ECO:0000313" key="1">
    <source>
        <dbReference type="EMBL" id="OGN22774.1"/>
    </source>
</evidence>
<dbReference type="STRING" id="1802694.A2918_01390"/>
<proteinExistence type="predicted"/>
<gene>
    <name evidence="1" type="ORF">A2918_01390</name>
</gene>
<dbReference type="Proteomes" id="UP000178227">
    <property type="component" value="Unassembled WGS sequence"/>
</dbReference>
<evidence type="ECO:0000313" key="2">
    <source>
        <dbReference type="Proteomes" id="UP000178227"/>
    </source>
</evidence>
<dbReference type="EMBL" id="MGKI01000008">
    <property type="protein sequence ID" value="OGN22774.1"/>
    <property type="molecule type" value="Genomic_DNA"/>
</dbReference>
<reference evidence="1 2" key="1">
    <citation type="journal article" date="2016" name="Nat. Commun.">
        <title>Thousands of microbial genomes shed light on interconnected biogeochemical processes in an aquifer system.</title>
        <authorList>
            <person name="Anantharaman K."/>
            <person name="Brown C.T."/>
            <person name="Hug L.A."/>
            <person name="Sharon I."/>
            <person name="Castelle C.J."/>
            <person name="Probst A.J."/>
            <person name="Thomas B.C."/>
            <person name="Singh A."/>
            <person name="Wilkins M.J."/>
            <person name="Karaoz U."/>
            <person name="Brodie E.L."/>
            <person name="Williams K.H."/>
            <person name="Hubbard S.S."/>
            <person name="Banfield J.F."/>
        </authorList>
    </citation>
    <scope>NUCLEOTIDE SEQUENCE [LARGE SCALE GENOMIC DNA]</scope>
</reference>
<dbReference type="AlphaFoldDB" id="A0A1F8GBL1"/>
<protein>
    <submittedName>
        <fullName evidence="1">Uncharacterized protein</fullName>
    </submittedName>
</protein>
<name>A0A1F8GBL1_9BACT</name>
<accession>A0A1F8GBL1</accession>
<sequence length="63" mass="7669">MRRLIAPFKFLIWLAAGFFLLRNTEQKENEPTVHSKRSKALKKQVRKVKELKEFQRKFRHGEE</sequence>